<evidence type="ECO:0000256" key="1">
    <source>
        <dbReference type="SAM" id="SignalP"/>
    </source>
</evidence>
<evidence type="ECO:0000313" key="3">
    <source>
        <dbReference type="Proteomes" id="UP000094385"/>
    </source>
</evidence>
<dbReference type="Proteomes" id="UP000094385">
    <property type="component" value="Unassembled WGS sequence"/>
</dbReference>
<keyword evidence="3" id="KW-1185">Reference proteome</keyword>
<proteinExistence type="predicted"/>
<name>A0A1E3Q1T3_LIPST</name>
<dbReference type="OrthoDB" id="10396267at2759"/>
<evidence type="ECO:0000313" key="2">
    <source>
        <dbReference type="EMBL" id="ODQ71464.1"/>
    </source>
</evidence>
<protein>
    <recommendedName>
        <fullName evidence="4">DUF4185 domain-containing protein</fullName>
    </recommendedName>
</protein>
<keyword evidence="1" id="KW-0732">Signal</keyword>
<accession>A0A1E3Q1T3</accession>
<dbReference type="AlphaFoldDB" id="A0A1E3Q1T3"/>
<organism evidence="2 3">
    <name type="scientific">Lipomyces starkeyi NRRL Y-11557</name>
    <dbReference type="NCBI Taxonomy" id="675824"/>
    <lineage>
        <taxon>Eukaryota</taxon>
        <taxon>Fungi</taxon>
        <taxon>Dikarya</taxon>
        <taxon>Ascomycota</taxon>
        <taxon>Saccharomycotina</taxon>
        <taxon>Lipomycetes</taxon>
        <taxon>Lipomycetales</taxon>
        <taxon>Lipomycetaceae</taxon>
        <taxon>Lipomyces</taxon>
    </lineage>
</organism>
<dbReference type="EMBL" id="KV454297">
    <property type="protein sequence ID" value="ODQ71464.1"/>
    <property type="molecule type" value="Genomic_DNA"/>
</dbReference>
<reference evidence="2 3" key="1">
    <citation type="journal article" date="2016" name="Proc. Natl. Acad. Sci. U.S.A.">
        <title>Comparative genomics of biotechnologically important yeasts.</title>
        <authorList>
            <person name="Riley R."/>
            <person name="Haridas S."/>
            <person name="Wolfe K.H."/>
            <person name="Lopes M.R."/>
            <person name="Hittinger C.T."/>
            <person name="Goeker M."/>
            <person name="Salamov A.A."/>
            <person name="Wisecaver J.H."/>
            <person name="Long T.M."/>
            <person name="Calvey C.H."/>
            <person name="Aerts A.L."/>
            <person name="Barry K.W."/>
            <person name="Choi C."/>
            <person name="Clum A."/>
            <person name="Coughlan A.Y."/>
            <person name="Deshpande S."/>
            <person name="Douglass A.P."/>
            <person name="Hanson S.J."/>
            <person name="Klenk H.-P."/>
            <person name="LaButti K.M."/>
            <person name="Lapidus A."/>
            <person name="Lindquist E.A."/>
            <person name="Lipzen A.M."/>
            <person name="Meier-Kolthoff J.P."/>
            <person name="Ohm R.A."/>
            <person name="Otillar R.P."/>
            <person name="Pangilinan J.L."/>
            <person name="Peng Y."/>
            <person name="Rokas A."/>
            <person name="Rosa C.A."/>
            <person name="Scheuner C."/>
            <person name="Sibirny A.A."/>
            <person name="Slot J.C."/>
            <person name="Stielow J.B."/>
            <person name="Sun H."/>
            <person name="Kurtzman C.P."/>
            <person name="Blackwell M."/>
            <person name="Grigoriev I.V."/>
            <person name="Jeffries T.W."/>
        </authorList>
    </citation>
    <scope>NUCLEOTIDE SEQUENCE [LARGE SCALE GENOMIC DNA]</scope>
    <source>
        <strain evidence="2 3">NRRL Y-11557</strain>
    </source>
</reference>
<evidence type="ECO:0008006" key="4">
    <source>
        <dbReference type="Google" id="ProtNLM"/>
    </source>
</evidence>
<feature type="chain" id="PRO_5009134049" description="DUF4185 domain-containing protein" evidence="1">
    <location>
        <begin position="21"/>
        <end position="408"/>
    </location>
</feature>
<gene>
    <name evidence="2" type="ORF">LIPSTDRAFT_73152</name>
</gene>
<sequence>MAYSLLIIFITLLKLSFATATPVSTSFPVPSILTPHFEDSPSYSVTPRKVGFKVASVTNYGNLHDNSINSSYTIARSFPPTLCSIQNRTFWFAGQTRIQDSHFKLIGSSITSVAIALTFSHPTWIRELSTRPESAWSSVIPLTPAEKAISLAYNQNTTFYPRIHSSLINDSSAIQFWDVKSLNSLCHSNAGTTLIIYTLDSMANTLTVTRPAPVYQKYRVQYEYGSFATLTVQGTTYLYTWDTFSTGDENYDGWHRDVHVAAAPASSIADKSTWKYYDNGTQTWSSTEPLPTQRRVTAAILTLDDIPYYDGLDFFISASIFYSKYHNAYLLVYTAIDNHLVRVRYAATPVGPWSSPGVIILDGGPYSINFATVLASPIISQTDGNVGGKSLLLTTDYPGNMTVKITFA</sequence>
<feature type="signal peptide" evidence="1">
    <location>
        <begin position="1"/>
        <end position="20"/>
    </location>
</feature>